<dbReference type="Proteomes" id="UP001152561">
    <property type="component" value="Unassembled WGS sequence"/>
</dbReference>
<name>A0A9Q1RBB0_9SOLA</name>
<evidence type="ECO:0000313" key="2">
    <source>
        <dbReference type="Proteomes" id="UP001152561"/>
    </source>
</evidence>
<evidence type="ECO:0000313" key="1">
    <source>
        <dbReference type="EMBL" id="KAJ8547235.1"/>
    </source>
</evidence>
<keyword evidence="2" id="KW-1185">Reference proteome</keyword>
<gene>
    <name evidence="1" type="ORF">K7X08_010821</name>
</gene>
<dbReference type="EMBL" id="JAJAGQ010000012">
    <property type="protein sequence ID" value="KAJ8547235.1"/>
    <property type="molecule type" value="Genomic_DNA"/>
</dbReference>
<comment type="caution">
    <text evidence="1">The sequence shown here is derived from an EMBL/GenBank/DDBJ whole genome shotgun (WGS) entry which is preliminary data.</text>
</comment>
<sequence>MENVGVSLYRSSFLIAYICAILVMTQVLSTTCTNFKCQSRTNVDLPCIDEKTICDVHCESKYGGFYITSECHFVKEDPRKSVCVCFYDSEDPCPTLKIH</sequence>
<protein>
    <submittedName>
        <fullName evidence="1">Uncharacterized protein</fullName>
    </submittedName>
</protein>
<organism evidence="1 2">
    <name type="scientific">Anisodus acutangulus</name>
    <dbReference type="NCBI Taxonomy" id="402998"/>
    <lineage>
        <taxon>Eukaryota</taxon>
        <taxon>Viridiplantae</taxon>
        <taxon>Streptophyta</taxon>
        <taxon>Embryophyta</taxon>
        <taxon>Tracheophyta</taxon>
        <taxon>Spermatophyta</taxon>
        <taxon>Magnoliopsida</taxon>
        <taxon>eudicotyledons</taxon>
        <taxon>Gunneridae</taxon>
        <taxon>Pentapetalae</taxon>
        <taxon>asterids</taxon>
        <taxon>lamiids</taxon>
        <taxon>Solanales</taxon>
        <taxon>Solanaceae</taxon>
        <taxon>Solanoideae</taxon>
        <taxon>Hyoscyameae</taxon>
        <taxon>Anisodus</taxon>
    </lineage>
</organism>
<proteinExistence type="predicted"/>
<dbReference type="AlphaFoldDB" id="A0A9Q1RBB0"/>
<accession>A0A9Q1RBB0</accession>
<reference evidence="2" key="1">
    <citation type="journal article" date="2023" name="Proc. Natl. Acad. Sci. U.S.A.">
        <title>Genomic and structural basis for evolution of tropane alkaloid biosynthesis.</title>
        <authorList>
            <person name="Wanga Y.-J."/>
            <person name="Taina T."/>
            <person name="Yua J.-Y."/>
            <person name="Lia J."/>
            <person name="Xua B."/>
            <person name="Chenc J."/>
            <person name="D'Auriad J.C."/>
            <person name="Huanga J.-P."/>
            <person name="Huanga S.-X."/>
        </authorList>
    </citation>
    <scope>NUCLEOTIDE SEQUENCE [LARGE SCALE GENOMIC DNA]</scope>
    <source>
        <strain evidence="2">cv. KIB-2019</strain>
    </source>
</reference>